<gene>
    <name evidence="3" type="ORF">CI1B_32440</name>
</gene>
<dbReference type="AlphaFoldDB" id="A0A508T8J3"/>
<dbReference type="GO" id="GO:0000287">
    <property type="term" value="F:magnesium ion binding"/>
    <property type="evidence" value="ECO:0007669"/>
    <property type="project" value="InterPro"/>
</dbReference>
<dbReference type="GO" id="GO:0008897">
    <property type="term" value="F:holo-[acyl-carrier-protein] synthase activity"/>
    <property type="evidence" value="ECO:0007669"/>
    <property type="project" value="InterPro"/>
</dbReference>
<dbReference type="EMBL" id="CAADFC020000011">
    <property type="protein sequence ID" value="VIO70590.1"/>
    <property type="molecule type" value="Genomic_DNA"/>
</dbReference>
<organism evidence="3 4">
    <name type="scientific">Bradyrhizobium ivorense</name>
    <dbReference type="NCBI Taxonomy" id="2511166"/>
    <lineage>
        <taxon>Bacteria</taxon>
        <taxon>Pseudomonadati</taxon>
        <taxon>Pseudomonadota</taxon>
        <taxon>Alphaproteobacteria</taxon>
        <taxon>Hyphomicrobiales</taxon>
        <taxon>Nitrobacteraceae</taxon>
        <taxon>Bradyrhizobium</taxon>
    </lineage>
</organism>
<name>A0A508T8J3_9BRAD</name>
<sequence>MYDRRTLKQRDLFVLKEAVYKACFPMDRQFLDFKDVEIDIFARSGRVSKANRTFSLELLISENRSGVFAAE</sequence>
<evidence type="ECO:0000313" key="4">
    <source>
        <dbReference type="Proteomes" id="UP000328092"/>
    </source>
</evidence>
<feature type="domain" description="4'-phosphopantetheinyl transferase" evidence="2">
    <location>
        <begin position="10"/>
        <end position="45"/>
    </location>
</feature>
<dbReference type="Pfam" id="PF01648">
    <property type="entry name" value="ACPS"/>
    <property type="match status" value="1"/>
</dbReference>
<evidence type="ECO:0000313" key="3">
    <source>
        <dbReference type="EMBL" id="VIO70590.1"/>
    </source>
</evidence>
<evidence type="ECO:0000256" key="1">
    <source>
        <dbReference type="ARBA" id="ARBA00022679"/>
    </source>
</evidence>
<dbReference type="Proteomes" id="UP000328092">
    <property type="component" value="Unassembled WGS sequence"/>
</dbReference>
<dbReference type="SUPFAM" id="SSF56214">
    <property type="entry name" value="4'-phosphopantetheinyl transferase"/>
    <property type="match status" value="1"/>
</dbReference>
<dbReference type="InterPro" id="IPR008278">
    <property type="entry name" value="4-PPantetheinyl_Trfase_dom"/>
</dbReference>
<evidence type="ECO:0000259" key="2">
    <source>
        <dbReference type="Pfam" id="PF01648"/>
    </source>
</evidence>
<keyword evidence="1" id="KW-0808">Transferase</keyword>
<keyword evidence="4" id="KW-1185">Reference proteome</keyword>
<reference evidence="3" key="1">
    <citation type="submission" date="2019-02" db="EMBL/GenBank/DDBJ databases">
        <authorList>
            <person name="Pothier F.J."/>
        </authorList>
    </citation>
    <scope>NUCLEOTIDE SEQUENCE</scope>
    <source>
        <strain evidence="3">CI-1B</strain>
    </source>
</reference>
<proteinExistence type="predicted"/>
<comment type="caution">
    <text evidence="3">The sequence shown here is derived from an EMBL/GenBank/DDBJ whole genome shotgun (WGS) entry which is preliminary data.</text>
</comment>
<dbReference type="InterPro" id="IPR037143">
    <property type="entry name" value="4-PPantetheinyl_Trfase_dom_sf"/>
</dbReference>
<protein>
    <recommendedName>
        <fullName evidence="2">4'-phosphopantetheinyl transferase domain-containing protein</fullName>
    </recommendedName>
</protein>
<accession>A0A508T8J3</accession>